<dbReference type="Proteomes" id="UP000324800">
    <property type="component" value="Unassembled WGS sequence"/>
</dbReference>
<name>A0A5J4W9D2_9EUKA</name>
<dbReference type="EMBL" id="SNRW01002853">
    <property type="protein sequence ID" value="KAA6391528.1"/>
    <property type="molecule type" value="Genomic_DNA"/>
</dbReference>
<gene>
    <name evidence="1" type="ORF">EZS28_012946</name>
</gene>
<organism evidence="1 2">
    <name type="scientific">Streblomastix strix</name>
    <dbReference type="NCBI Taxonomy" id="222440"/>
    <lineage>
        <taxon>Eukaryota</taxon>
        <taxon>Metamonada</taxon>
        <taxon>Preaxostyla</taxon>
        <taxon>Oxymonadida</taxon>
        <taxon>Streblomastigidae</taxon>
        <taxon>Streblomastix</taxon>
    </lineage>
</organism>
<protein>
    <submittedName>
        <fullName evidence="1">Uncharacterized protein</fullName>
    </submittedName>
</protein>
<sequence>MMYCKVAMRQLQRIYAENQVAISAMFDRAKVLHKENDYKRDLFFNFDEKPFRLSSVHFLYLFTVGDHDLSSLVQPPSEKNASFVP</sequence>
<reference evidence="1 2" key="1">
    <citation type="submission" date="2019-03" db="EMBL/GenBank/DDBJ databases">
        <title>Single cell metagenomics reveals metabolic interactions within the superorganism composed of flagellate Streblomastix strix and complex community of Bacteroidetes bacteria on its surface.</title>
        <authorList>
            <person name="Treitli S.C."/>
            <person name="Kolisko M."/>
            <person name="Husnik F."/>
            <person name="Keeling P."/>
            <person name="Hampl V."/>
        </authorList>
    </citation>
    <scope>NUCLEOTIDE SEQUENCE [LARGE SCALE GENOMIC DNA]</scope>
    <source>
        <strain evidence="1">ST1C</strain>
    </source>
</reference>
<evidence type="ECO:0000313" key="1">
    <source>
        <dbReference type="EMBL" id="KAA6391528.1"/>
    </source>
</evidence>
<evidence type="ECO:0000313" key="2">
    <source>
        <dbReference type="Proteomes" id="UP000324800"/>
    </source>
</evidence>
<accession>A0A5J4W9D2</accession>
<proteinExistence type="predicted"/>
<dbReference type="AlphaFoldDB" id="A0A5J4W9D2"/>
<comment type="caution">
    <text evidence="1">The sequence shown here is derived from an EMBL/GenBank/DDBJ whole genome shotgun (WGS) entry which is preliminary data.</text>
</comment>